<keyword evidence="1" id="KW-0732">Signal</keyword>
<comment type="caution">
    <text evidence="3">The sequence shown here is derived from an EMBL/GenBank/DDBJ whole genome shotgun (WGS) entry which is preliminary data.</text>
</comment>
<evidence type="ECO:0000256" key="1">
    <source>
        <dbReference type="SAM" id="SignalP"/>
    </source>
</evidence>
<dbReference type="AlphaFoldDB" id="A0A8J7C1G4"/>
<organism evidence="3 4">
    <name type="scientific">Candidatus Polarisedimenticola svalbardensis</name>
    <dbReference type="NCBI Taxonomy" id="2886004"/>
    <lineage>
        <taxon>Bacteria</taxon>
        <taxon>Pseudomonadati</taxon>
        <taxon>Acidobacteriota</taxon>
        <taxon>Candidatus Polarisedimenticolia</taxon>
        <taxon>Candidatus Polarisedimenticolales</taxon>
        <taxon>Candidatus Polarisedimenticolaceae</taxon>
        <taxon>Candidatus Polarisedimenticola</taxon>
    </lineage>
</organism>
<dbReference type="InterPro" id="IPR024618">
    <property type="entry name" value="DUF3857"/>
</dbReference>
<proteinExistence type="predicted"/>
<dbReference type="Proteomes" id="UP000648239">
    <property type="component" value="Unassembled WGS sequence"/>
</dbReference>
<gene>
    <name evidence="3" type="ORF">IFK94_04560</name>
</gene>
<evidence type="ECO:0000313" key="3">
    <source>
        <dbReference type="EMBL" id="MBD3867380.1"/>
    </source>
</evidence>
<evidence type="ECO:0000313" key="4">
    <source>
        <dbReference type="Proteomes" id="UP000648239"/>
    </source>
</evidence>
<reference evidence="3 4" key="1">
    <citation type="submission" date="2020-08" db="EMBL/GenBank/DDBJ databases">
        <title>Acidobacteriota in marine sediments use diverse sulfur dissimilation pathways.</title>
        <authorList>
            <person name="Wasmund K."/>
        </authorList>
    </citation>
    <scope>NUCLEOTIDE SEQUENCE [LARGE SCALE GENOMIC DNA]</scope>
    <source>
        <strain evidence="3">MAG AM4</strain>
    </source>
</reference>
<dbReference type="Gene3D" id="2.60.40.3140">
    <property type="match status" value="1"/>
</dbReference>
<feature type="domain" description="DUF3857" evidence="2">
    <location>
        <begin position="72"/>
        <end position="226"/>
    </location>
</feature>
<protein>
    <submittedName>
        <fullName evidence="3">DUF3857 domain-containing protein</fullName>
    </submittedName>
</protein>
<accession>A0A8J7C1G4</accession>
<sequence>MKTSTRAICILVLFLLPAAGHAAKKDKTGIGPGPMVITPEEAAIVADPDNGIEHAVILAVEVNRDESFKTTNEITFHFRAKILSNEARDLADITLPYNIRRGRLKNWWARAILPDGTVHELAREDLEEQITRKGKTKVTDYAKLKGAIPGVEAGAVIDYGYMFQADGGLGSSVVAIQRGYQVRKFHYRWVPYLRPNYLITHQEERGIELTSDKRSMTIKAENLPAVDREPYGPPFSESQAILYIYYNSTEIYQPKEFWDFIAKNTEEIISDYMKGGKEMKEFLARIPLPEEAPLEVKLKALYSWIGKNIENTGLRSSERREAQARIDTDKDFSASVREVLDTKEGEQWQVNLLFMAFARLLGADADMVNVMDRTEGYWDLRLMNASQFDDFLVAVKAPGEPNDKYVILDPGSGLPYGRIRWWYTMVRGMLCTKEGAEMVTIQSPKADENGSVYEAAIGFEDDGELQTMSWTWSATGQSGYSERLRLRGMKPDEREDRLFELCGTDGDFEVTSATAKDLDSLGEALEVVCEAESFTDGIGDNVGTYSMSLIGPWIDSLPVFVEEKRETPIIFRYAWTSHSSVDIKAPEGFMPRGGYNPISADTSLGKYRLFIAPTADGYHVERKFSMPHTSLAAKHYEGVKKYFDFIKLSDETTLEFVRKPAQ</sequence>
<name>A0A8J7C1G4_9BACT</name>
<dbReference type="EMBL" id="JACXWD010000009">
    <property type="protein sequence ID" value="MBD3867380.1"/>
    <property type="molecule type" value="Genomic_DNA"/>
</dbReference>
<evidence type="ECO:0000259" key="2">
    <source>
        <dbReference type="Pfam" id="PF12969"/>
    </source>
</evidence>
<feature type="chain" id="PRO_5035293638" evidence="1">
    <location>
        <begin position="23"/>
        <end position="662"/>
    </location>
</feature>
<feature type="signal peptide" evidence="1">
    <location>
        <begin position="1"/>
        <end position="22"/>
    </location>
</feature>
<dbReference type="Gene3D" id="2.60.120.1130">
    <property type="match status" value="1"/>
</dbReference>
<dbReference type="Pfam" id="PF12969">
    <property type="entry name" value="DUF3857"/>
    <property type="match status" value="1"/>
</dbReference>